<evidence type="ECO:0000256" key="2">
    <source>
        <dbReference type="ARBA" id="ARBA00023125"/>
    </source>
</evidence>
<dbReference type="InterPro" id="IPR018060">
    <property type="entry name" value="HTH_AraC"/>
</dbReference>
<dbReference type="RefSeq" id="WP_112652457.1">
    <property type="nucleotide sequence ID" value="NZ_CP043451.1"/>
</dbReference>
<evidence type="ECO:0000313" key="7">
    <source>
        <dbReference type="EMBL" id="QTE47519.1"/>
    </source>
</evidence>
<feature type="domain" description="HTH araC/xylS-type" evidence="5">
    <location>
        <begin position="267"/>
        <end position="368"/>
    </location>
</feature>
<keyword evidence="4" id="KW-0472">Membrane</keyword>
<feature type="transmembrane region" description="Helical" evidence="4">
    <location>
        <begin position="218"/>
        <end position="237"/>
    </location>
</feature>
<evidence type="ECO:0000259" key="5">
    <source>
        <dbReference type="PROSITE" id="PS01124"/>
    </source>
</evidence>
<dbReference type="InterPro" id="IPR009057">
    <property type="entry name" value="Homeodomain-like_sf"/>
</dbReference>
<keyword evidence="4" id="KW-0812">Transmembrane</keyword>
<evidence type="ECO:0000256" key="3">
    <source>
        <dbReference type="ARBA" id="ARBA00023163"/>
    </source>
</evidence>
<gene>
    <name evidence="6" type="ORF">DIU31_009355</name>
    <name evidence="7" type="ORF">J3L21_18290</name>
</gene>
<dbReference type="PROSITE" id="PS00041">
    <property type="entry name" value="HTH_ARAC_FAMILY_1"/>
    <property type="match status" value="1"/>
</dbReference>
<organism evidence="6 8">
    <name type="scientific">Mucilaginibacter rubeus</name>
    <dbReference type="NCBI Taxonomy" id="2027860"/>
    <lineage>
        <taxon>Bacteria</taxon>
        <taxon>Pseudomonadati</taxon>
        <taxon>Bacteroidota</taxon>
        <taxon>Sphingobacteriia</taxon>
        <taxon>Sphingobacteriales</taxon>
        <taxon>Sphingobacteriaceae</taxon>
        <taxon>Mucilaginibacter</taxon>
    </lineage>
</organism>
<accession>A0AAE6MHK2</accession>
<feature type="transmembrane region" description="Helical" evidence="4">
    <location>
        <begin position="64"/>
        <end position="85"/>
    </location>
</feature>
<proteinExistence type="predicted"/>
<dbReference type="PANTHER" id="PTHR43280:SF29">
    <property type="entry name" value="ARAC-FAMILY TRANSCRIPTIONAL REGULATOR"/>
    <property type="match status" value="1"/>
</dbReference>
<dbReference type="Proteomes" id="UP000663940">
    <property type="component" value="Chromosome"/>
</dbReference>
<keyword evidence="2" id="KW-0238">DNA-binding</keyword>
<dbReference type="PROSITE" id="PS01124">
    <property type="entry name" value="HTH_ARAC_FAMILY_2"/>
    <property type="match status" value="1"/>
</dbReference>
<dbReference type="Pfam" id="PF12833">
    <property type="entry name" value="HTH_18"/>
    <property type="match status" value="1"/>
</dbReference>
<feature type="transmembrane region" description="Helical" evidence="4">
    <location>
        <begin position="35"/>
        <end position="52"/>
    </location>
</feature>
<feature type="transmembrane region" description="Helical" evidence="4">
    <location>
        <begin position="150"/>
        <end position="167"/>
    </location>
</feature>
<dbReference type="InterPro" id="IPR020449">
    <property type="entry name" value="Tscrpt_reg_AraC-type_HTH"/>
</dbReference>
<evidence type="ECO:0000256" key="4">
    <source>
        <dbReference type="SAM" id="Phobius"/>
    </source>
</evidence>
<feature type="transmembrane region" description="Helical" evidence="4">
    <location>
        <begin position="6"/>
        <end position="28"/>
    </location>
</feature>
<dbReference type="SUPFAM" id="SSF46689">
    <property type="entry name" value="Homeodomain-like"/>
    <property type="match status" value="1"/>
</dbReference>
<evidence type="ECO:0000313" key="8">
    <source>
        <dbReference type="Proteomes" id="UP000250557"/>
    </source>
</evidence>
<reference evidence="7 9" key="2">
    <citation type="submission" date="2021-03" db="EMBL/GenBank/DDBJ databases">
        <title>Mucilaginibacter strains isolated from gold and copper mining confer multi heavy-metal resistance.</title>
        <authorList>
            <person name="Li Y."/>
        </authorList>
    </citation>
    <scope>NUCLEOTIDE SEQUENCE [LARGE SCALE GENOMIC DNA]</scope>
    <source>
        <strain evidence="7 9">P2-4</strain>
    </source>
</reference>
<feature type="transmembrane region" description="Helical" evidence="4">
    <location>
        <begin position="105"/>
        <end position="130"/>
    </location>
</feature>
<keyword evidence="4" id="KW-1133">Transmembrane helix</keyword>
<dbReference type="InterPro" id="IPR018062">
    <property type="entry name" value="HTH_AraC-typ_CS"/>
</dbReference>
<dbReference type="GO" id="GO:0043565">
    <property type="term" value="F:sequence-specific DNA binding"/>
    <property type="evidence" value="ECO:0007669"/>
    <property type="project" value="InterPro"/>
</dbReference>
<dbReference type="PANTHER" id="PTHR43280">
    <property type="entry name" value="ARAC-FAMILY TRANSCRIPTIONAL REGULATOR"/>
    <property type="match status" value="1"/>
</dbReference>
<dbReference type="AlphaFoldDB" id="A0AAE6MHK2"/>
<protein>
    <submittedName>
        <fullName evidence="6">AraC family transcriptional regulator</fullName>
    </submittedName>
</protein>
<evidence type="ECO:0000256" key="1">
    <source>
        <dbReference type="ARBA" id="ARBA00023015"/>
    </source>
</evidence>
<dbReference type="Gene3D" id="1.10.10.60">
    <property type="entry name" value="Homeodomain-like"/>
    <property type="match status" value="1"/>
</dbReference>
<keyword evidence="9" id="KW-1185">Reference proteome</keyword>
<sequence length="374" mass="42851">MTAFLNTIILLGALQGFIISILLFFAPLHKLSDRLLGALLFLIALACLGIYLNTQQWYRSNSLLQLIDAIVPFIMVMPIGPLLYFYVRASVELDCRLSETQRKHFYLVIIDLLPRVFVLVILIGALLKFYNRLPFAPGIWIDVYNTYADIPRWISLSAYVIFAWRYLKRQDKPEQLKWLTQCVKGFAVFQFLWLIFLVPYVIPVVSNRLLDAVDWYPIYVPLAILIYWLGINGYLITRQERQLAKPSAGGLANLNDDIIQGFITSITRAMELDQLYLDPELNLSKLAQYTGVSPKNISAVLNQHLQTSFNELVNEYRVRAVKDKILSESFNHLTIAGIAAECGFNSQATFQRSFKQFTGLSPSQFRKNNTHIPI</sequence>
<dbReference type="GO" id="GO:0003700">
    <property type="term" value="F:DNA-binding transcription factor activity"/>
    <property type="evidence" value="ECO:0007669"/>
    <property type="project" value="InterPro"/>
</dbReference>
<evidence type="ECO:0000313" key="9">
    <source>
        <dbReference type="Proteomes" id="UP000663940"/>
    </source>
</evidence>
<keyword evidence="3" id="KW-0804">Transcription</keyword>
<feature type="transmembrane region" description="Helical" evidence="4">
    <location>
        <begin position="187"/>
        <end position="206"/>
    </location>
</feature>
<dbReference type="PRINTS" id="PR00032">
    <property type="entry name" value="HTHARAC"/>
</dbReference>
<dbReference type="EMBL" id="CP071880">
    <property type="protein sequence ID" value="QTE47519.1"/>
    <property type="molecule type" value="Genomic_DNA"/>
</dbReference>
<name>A0AAE6MHK2_9SPHI</name>
<dbReference type="Proteomes" id="UP000250557">
    <property type="component" value="Chromosome"/>
</dbReference>
<dbReference type="SMART" id="SM00342">
    <property type="entry name" value="HTH_ARAC"/>
    <property type="match status" value="1"/>
</dbReference>
<reference evidence="6 8" key="1">
    <citation type="submission" date="2019-08" db="EMBL/GenBank/DDBJ databases">
        <title>Comparative genome analysis confer to the adaptation heavy metal polluted environment.</title>
        <authorList>
            <person name="Li Y."/>
        </authorList>
    </citation>
    <scope>NUCLEOTIDE SEQUENCE [LARGE SCALE GENOMIC DNA]</scope>
    <source>
        <strain evidence="6 8">P2</strain>
    </source>
</reference>
<dbReference type="EMBL" id="CP043451">
    <property type="protein sequence ID" value="QEM03710.1"/>
    <property type="molecule type" value="Genomic_DNA"/>
</dbReference>
<keyword evidence="1" id="KW-0805">Transcription regulation</keyword>
<evidence type="ECO:0000313" key="6">
    <source>
        <dbReference type="EMBL" id="QEM03710.1"/>
    </source>
</evidence>